<dbReference type="PROSITE" id="PS51186">
    <property type="entry name" value="GNAT"/>
    <property type="match status" value="1"/>
</dbReference>
<name>A0A1T4TC84_9HYPH</name>
<protein>
    <submittedName>
        <fullName evidence="2">Phosphinothricin acetyltransferase</fullName>
    </submittedName>
</protein>
<organism evidence="2 3">
    <name type="scientific">Enhydrobacter aerosaccus</name>
    <dbReference type="NCBI Taxonomy" id="225324"/>
    <lineage>
        <taxon>Bacteria</taxon>
        <taxon>Pseudomonadati</taxon>
        <taxon>Pseudomonadota</taxon>
        <taxon>Alphaproteobacteria</taxon>
        <taxon>Hyphomicrobiales</taxon>
        <taxon>Enhydrobacter</taxon>
    </lineage>
</organism>
<dbReference type="CDD" id="cd04301">
    <property type="entry name" value="NAT_SF"/>
    <property type="match status" value="1"/>
</dbReference>
<keyword evidence="2" id="KW-0808">Transferase</keyword>
<dbReference type="RefSeq" id="WP_085937747.1">
    <property type="nucleotide sequence ID" value="NZ_FUWJ01000015.1"/>
</dbReference>
<dbReference type="PANTHER" id="PTHR43072">
    <property type="entry name" value="N-ACETYLTRANSFERASE"/>
    <property type="match status" value="1"/>
</dbReference>
<proteinExistence type="predicted"/>
<evidence type="ECO:0000259" key="1">
    <source>
        <dbReference type="PROSITE" id="PS51186"/>
    </source>
</evidence>
<dbReference type="Pfam" id="PF13420">
    <property type="entry name" value="Acetyltransf_4"/>
    <property type="match status" value="1"/>
</dbReference>
<dbReference type="InterPro" id="IPR000182">
    <property type="entry name" value="GNAT_dom"/>
</dbReference>
<evidence type="ECO:0000313" key="2">
    <source>
        <dbReference type="EMBL" id="SKA38104.1"/>
    </source>
</evidence>
<dbReference type="OrthoDB" id="5459937at2"/>
<reference evidence="3" key="1">
    <citation type="submission" date="2017-02" db="EMBL/GenBank/DDBJ databases">
        <authorList>
            <person name="Varghese N."/>
            <person name="Submissions S."/>
        </authorList>
    </citation>
    <scope>NUCLEOTIDE SEQUENCE [LARGE SCALE GENOMIC DNA]</scope>
    <source>
        <strain evidence="3">ATCC 27094</strain>
    </source>
</reference>
<keyword evidence="3" id="KW-1185">Reference proteome</keyword>
<dbReference type="AlphaFoldDB" id="A0A1T4TC84"/>
<gene>
    <name evidence="2" type="ORF">SAMN02745126_06007</name>
</gene>
<feature type="domain" description="N-acetyltransferase" evidence="1">
    <location>
        <begin position="6"/>
        <end position="168"/>
    </location>
</feature>
<dbReference type="STRING" id="225324.SAMN02745126_06007"/>
<dbReference type="Gene3D" id="3.40.630.30">
    <property type="match status" value="1"/>
</dbReference>
<dbReference type="EMBL" id="FUWJ01000015">
    <property type="protein sequence ID" value="SKA38104.1"/>
    <property type="molecule type" value="Genomic_DNA"/>
</dbReference>
<dbReference type="Proteomes" id="UP000190092">
    <property type="component" value="Unassembled WGS sequence"/>
</dbReference>
<sequence>MSTSSITLRDAAEADFEAITSIYGHHVRHGLASFEEEAPSHEEMLSRWRKVLDLGLPYIVAETEGRVAGYSYAGSYRPRPAYRYTVENSVYIDDAMRGRGIGKLLLAELIERCTRGPWQQMLAVIGNSGNAGSIALHRSCGFRMIGTLERVGFKHGQWVDTVLMQRTL</sequence>
<dbReference type="SUPFAM" id="SSF55729">
    <property type="entry name" value="Acyl-CoA N-acyltransferases (Nat)"/>
    <property type="match status" value="1"/>
</dbReference>
<dbReference type="PANTHER" id="PTHR43072:SF8">
    <property type="entry name" value="ACYLTRANSFERASE FABY-RELATED"/>
    <property type="match status" value="1"/>
</dbReference>
<accession>A0A1T4TC84</accession>
<evidence type="ECO:0000313" key="3">
    <source>
        <dbReference type="Proteomes" id="UP000190092"/>
    </source>
</evidence>
<dbReference type="GO" id="GO:0016747">
    <property type="term" value="F:acyltransferase activity, transferring groups other than amino-acyl groups"/>
    <property type="evidence" value="ECO:0007669"/>
    <property type="project" value="InterPro"/>
</dbReference>
<dbReference type="InterPro" id="IPR016181">
    <property type="entry name" value="Acyl_CoA_acyltransferase"/>
</dbReference>